<dbReference type="EMBL" id="SWLG01000004">
    <property type="protein sequence ID" value="TLS38091.1"/>
    <property type="molecule type" value="Genomic_DNA"/>
</dbReference>
<dbReference type="Pfam" id="PF00583">
    <property type="entry name" value="Acetyltransf_1"/>
    <property type="match status" value="1"/>
</dbReference>
<dbReference type="SUPFAM" id="SSF55729">
    <property type="entry name" value="Acyl-CoA N-acyltransferases (Nat)"/>
    <property type="match status" value="1"/>
</dbReference>
<organism evidence="2 3">
    <name type="scientific">Exobacillus caeni</name>
    <dbReference type="NCBI Taxonomy" id="2574798"/>
    <lineage>
        <taxon>Bacteria</taxon>
        <taxon>Bacillati</taxon>
        <taxon>Bacillota</taxon>
        <taxon>Bacilli</taxon>
        <taxon>Bacillales</taxon>
        <taxon>Guptibacillaceae</taxon>
        <taxon>Exobacillus</taxon>
    </lineage>
</organism>
<comment type="caution">
    <text evidence="2">The sequence shown here is derived from an EMBL/GenBank/DDBJ whole genome shotgun (WGS) entry which is preliminary data.</text>
</comment>
<dbReference type="AlphaFoldDB" id="A0A5R9F4Y4"/>
<reference evidence="2 3" key="1">
    <citation type="submission" date="2019-04" db="EMBL/GenBank/DDBJ databases">
        <title>Bacillus caeni sp. nov., a bacterium isolated from mangrove sediment.</title>
        <authorList>
            <person name="Huang H."/>
            <person name="Mo K."/>
            <person name="Hu Y."/>
        </authorList>
    </citation>
    <scope>NUCLEOTIDE SEQUENCE [LARGE SCALE GENOMIC DNA]</scope>
    <source>
        <strain evidence="2 3">HB172195</strain>
    </source>
</reference>
<keyword evidence="3" id="KW-1185">Reference proteome</keyword>
<evidence type="ECO:0000313" key="3">
    <source>
        <dbReference type="Proteomes" id="UP000308230"/>
    </source>
</evidence>
<dbReference type="InterPro" id="IPR000182">
    <property type="entry name" value="GNAT_dom"/>
</dbReference>
<dbReference type="RefSeq" id="WP_138124213.1">
    <property type="nucleotide sequence ID" value="NZ_SWLG01000004.1"/>
</dbReference>
<sequence length="177" mass="21097">MNIHFSKLTEPNPGVVDVFNRWENDPDLIPLTRPNQNRAELERQEIITAERLKQRLENNHIYLIFLENRLVGEMNYMIDPQHLFKKEQGTAWLGITIGEHEGRGRGIGHIAIHYLEEQMMQQGLNRVELGVFEFNLQAQKLYQKLGYQEIGRIERFTFWKDKMWSDIRMEKYLKGKV</sequence>
<proteinExistence type="predicted"/>
<dbReference type="Proteomes" id="UP000308230">
    <property type="component" value="Unassembled WGS sequence"/>
</dbReference>
<dbReference type="PROSITE" id="PS51186">
    <property type="entry name" value="GNAT"/>
    <property type="match status" value="1"/>
</dbReference>
<name>A0A5R9F4Y4_9BACL</name>
<dbReference type="PANTHER" id="PTHR43415:SF3">
    <property type="entry name" value="GNAT-FAMILY ACETYLTRANSFERASE"/>
    <property type="match status" value="1"/>
</dbReference>
<protein>
    <submittedName>
        <fullName evidence="2">GNAT family N-acetyltransferase</fullName>
    </submittedName>
</protein>
<feature type="domain" description="N-acetyltransferase" evidence="1">
    <location>
        <begin position="3"/>
        <end position="174"/>
    </location>
</feature>
<dbReference type="GO" id="GO:0016747">
    <property type="term" value="F:acyltransferase activity, transferring groups other than amino-acyl groups"/>
    <property type="evidence" value="ECO:0007669"/>
    <property type="project" value="InterPro"/>
</dbReference>
<dbReference type="OrthoDB" id="9795206at2"/>
<evidence type="ECO:0000259" key="1">
    <source>
        <dbReference type="PROSITE" id="PS51186"/>
    </source>
</evidence>
<dbReference type="InterPro" id="IPR016181">
    <property type="entry name" value="Acyl_CoA_acyltransferase"/>
</dbReference>
<dbReference type="CDD" id="cd04301">
    <property type="entry name" value="NAT_SF"/>
    <property type="match status" value="1"/>
</dbReference>
<accession>A0A5R9F4Y4</accession>
<evidence type="ECO:0000313" key="2">
    <source>
        <dbReference type="EMBL" id="TLS38091.1"/>
    </source>
</evidence>
<dbReference type="Gene3D" id="3.40.630.30">
    <property type="match status" value="1"/>
</dbReference>
<keyword evidence="2" id="KW-0808">Transferase</keyword>
<gene>
    <name evidence="2" type="ORF">FCL54_05975</name>
</gene>
<dbReference type="PANTHER" id="PTHR43415">
    <property type="entry name" value="SPERMIDINE N(1)-ACETYLTRANSFERASE"/>
    <property type="match status" value="1"/>
</dbReference>